<reference evidence="5" key="1">
    <citation type="journal article" date="2015" name="Genome Announc.">
        <title>Draft whole-genome sequence of the biocontrol agent Trichoderma harzianum T6776.</title>
        <authorList>
            <person name="Baroncelli R."/>
            <person name="Piaggeschi G."/>
            <person name="Fiorini L."/>
            <person name="Bertolini E."/>
            <person name="Zapparata A."/>
            <person name="Pe M.E."/>
            <person name="Sarrocco S."/>
            <person name="Vannacci G."/>
        </authorList>
    </citation>
    <scope>NUCLEOTIDE SEQUENCE [LARGE SCALE GENOMIC DNA]</scope>
    <source>
        <strain evidence="5">T6776</strain>
    </source>
</reference>
<sequence length="333" mass="36664">MPKILKIAAAQCRTLDTTGNTLKQLETKVKEAAAEGVDLILFPEVYLGGYPRSATFGAKIGERTPDGYHQYLSYFQGAIDLGDTPEGAYDDWVSRQLPTNDNGVRGDGTREELERIAHETGVYIVTGVLERSGGTLYCSVVYVDPAKGIVGKRRKVLPTGSERLVWGQGQPRSLKAVSTTIKGVKICLAAAICWENYMPLLRQTLYQQNVNLYLAPTADGRETWLPLMQTIGFEGRTFVVSSNQAVRDDQLPEWISEVKREGKFISGGGSCIISPFGKVLVGPSWDKDGELLIQELDFEECEKGRLDLDVAGSYSRNDSFHLEVKGLDLIPPP</sequence>
<feature type="active site" description="Proton acceptor" evidence="2">
    <location>
        <position position="44"/>
    </location>
</feature>
<comment type="similarity">
    <text evidence="1">Belongs to the carbon-nitrogen hydrolase superfamily. Nitrilase family.</text>
</comment>
<evidence type="ECO:0000256" key="2">
    <source>
        <dbReference type="PROSITE-ProRule" id="PRU10139"/>
    </source>
</evidence>
<dbReference type="Gene3D" id="3.60.110.10">
    <property type="entry name" value="Carbon-nitrogen hydrolase"/>
    <property type="match status" value="1"/>
</dbReference>
<organism evidence="4 5">
    <name type="scientific">Trichoderma harzianum</name>
    <name type="common">Hypocrea lixii</name>
    <dbReference type="NCBI Taxonomy" id="5544"/>
    <lineage>
        <taxon>Eukaryota</taxon>
        <taxon>Fungi</taxon>
        <taxon>Dikarya</taxon>
        <taxon>Ascomycota</taxon>
        <taxon>Pezizomycotina</taxon>
        <taxon>Sordariomycetes</taxon>
        <taxon>Hypocreomycetidae</taxon>
        <taxon>Hypocreales</taxon>
        <taxon>Hypocreaceae</taxon>
        <taxon>Trichoderma</taxon>
    </lineage>
</organism>
<dbReference type="InterPro" id="IPR000132">
    <property type="entry name" value="Nitrilase/CN_hydratase_CS"/>
</dbReference>
<evidence type="ECO:0000256" key="1">
    <source>
        <dbReference type="ARBA" id="ARBA00008129"/>
    </source>
</evidence>
<accession>A0A0F9XCD7</accession>
<protein>
    <recommendedName>
        <fullName evidence="3">CN hydrolase domain-containing protein</fullName>
    </recommendedName>
</protein>
<evidence type="ECO:0000313" key="5">
    <source>
        <dbReference type="Proteomes" id="UP000034112"/>
    </source>
</evidence>
<dbReference type="InterPro" id="IPR044149">
    <property type="entry name" value="Nitrilases_CHs"/>
</dbReference>
<dbReference type="GO" id="GO:0000257">
    <property type="term" value="F:nitrilase activity"/>
    <property type="evidence" value="ECO:0007669"/>
    <property type="project" value="UniProtKB-ARBA"/>
</dbReference>
<dbReference type="Pfam" id="PF00795">
    <property type="entry name" value="CN_hydrolase"/>
    <property type="match status" value="1"/>
</dbReference>
<dbReference type="OrthoDB" id="10250282at2759"/>
<dbReference type="InterPro" id="IPR036526">
    <property type="entry name" value="C-N_Hydrolase_sf"/>
</dbReference>
<dbReference type="PANTHER" id="PTHR46044">
    <property type="entry name" value="NITRILASE"/>
    <property type="match status" value="1"/>
</dbReference>
<dbReference type="AlphaFoldDB" id="A0A0F9XCD7"/>
<dbReference type="OMA" id="HIAVWPG"/>
<dbReference type="PROSITE" id="PS50263">
    <property type="entry name" value="CN_HYDROLASE"/>
    <property type="match status" value="1"/>
</dbReference>
<evidence type="ECO:0000313" key="4">
    <source>
        <dbReference type="EMBL" id="KKP02766.1"/>
    </source>
</evidence>
<dbReference type="CDD" id="cd07564">
    <property type="entry name" value="nitrilases_CHs"/>
    <property type="match status" value="1"/>
</dbReference>
<gene>
    <name evidence="4" type="ORF">THAR02_05155</name>
</gene>
<proteinExistence type="inferred from homology"/>
<evidence type="ECO:0000259" key="3">
    <source>
        <dbReference type="PROSITE" id="PS50263"/>
    </source>
</evidence>
<dbReference type="PANTHER" id="PTHR46044:SF1">
    <property type="entry name" value="CN HYDROLASE DOMAIN-CONTAINING PROTEIN"/>
    <property type="match status" value="1"/>
</dbReference>
<dbReference type="Proteomes" id="UP000034112">
    <property type="component" value="Unassembled WGS sequence"/>
</dbReference>
<feature type="domain" description="CN hydrolase" evidence="3">
    <location>
        <begin position="5"/>
        <end position="298"/>
    </location>
</feature>
<dbReference type="InterPro" id="IPR003010">
    <property type="entry name" value="C-N_Hydrolase"/>
</dbReference>
<dbReference type="SUPFAM" id="SSF56317">
    <property type="entry name" value="Carbon-nitrogen hydrolase"/>
    <property type="match status" value="1"/>
</dbReference>
<dbReference type="GO" id="GO:0016836">
    <property type="term" value="F:hydro-lyase activity"/>
    <property type="evidence" value="ECO:0007669"/>
    <property type="project" value="UniProtKB-ARBA"/>
</dbReference>
<dbReference type="EMBL" id="JOKZ01000137">
    <property type="protein sequence ID" value="KKP02766.1"/>
    <property type="molecule type" value="Genomic_DNA"/>
</dbReference>
<comment type="caution">
    <text evidence="4">The sequence shown here is derived from an EMBL/GenBank/DDBJ whole genome shotgun (WGS) entry which is preliminary data.</text>
</comment>
<name>A0A0F9XCD7_TRIHA</name>
<dbReference type="PROSITE" id="PS00920">
    <property type="entry name" value="NITRIL_CHT_1"/>
    <property type="match status" value="1"/>
</dbReference>
<dbReference type="FunFam" id="3.60.110.10:FF:000016">
    <property type="entry name" value="Nitrilase blr3397"/>
    <property type="match status" value="1"/>
</dbReference>